<accession>A0A420FT37</accession>
<reference evidence="1 2" key="1">
    <citation type="submission" date="2016-07" db="EMBL/GenBank/DDBJ databases">
        <title>Genome analysis of Sphingobacterium siyangense T12B17.</title>
        <authorList>
            <person name="Xu D."/>
            <person name="Su Y."/>
            <person name="Zheng S."/>
        </authorList>
    </citation>
    <scope>NUCLEOTIDE SEQUENCE [LARGE SCALE GENOMIC DNA]</scope>
    <source>
        <strain evidence="1 2">T12B17</strain>
    </source>
</reference>
<dbReference type="EMBL" id="MCAQ01000018">
    <property type="protein sequence ID" value="RKF36068.1"/>
    <property type="molecule type" value="Genomic_DNA"/>
</dbReference>
<dbReference type="Proteomes" id="UP000286402">
    <property type="component" value="Unassembled WGS sequence"/>
</dbReference>
<evidence type="ECO:0000313" key="1">
    <source>
        <dbReference type="EMBL" id="RKF36068.1"/>
    </source>
</evidence>
<gene>
    <name evidence="1" type="ORF">BCY89_28020</name>
</gene>
<evidence type="ECO:0000313" key="2">
    <source>
        <dbReference type="Proteomes" id="UP000286402"/>
    </source>
</evidence>
<keyword evidence="2" id="KW-1185">Reference proteome</keyword>
<organism evidence="1 2">
    <name type="scientific">Sphingobacterium siyangense</name>
    <dbReference type="NCBI Taxonomy" id="459529"/>
    <lineage>
        <taxon>Bacteria</taxon>
        <taxon>Pseudomonadati</taxon>
        <taxon>Bacteroidota</taxon>
        <taxon>Sphingobacteriia</taxon>
        <taxon>Sphingobacteriales</taxon>
        <taxon>Sphingobacteriaceae</taxon>
        <taxon>Sphingobacterium</taxon>
    </lineage>
</organism>
<protein>
    <submittedName>
        <fullName evidence="1">Uncharacterized protein</fullName>
    </submittedName>
</protein>
<proteinExistence type="predicted"/>
<dbReference type="RefSeq" id="WP_120334497.1">
    <property type="nucleotide sequence ID" value="NZ_MCAQ01000018.1"/>
</dbReference>
<dbReference type="AlphaFoldDB" id="A0A420FT37"/>
<name>A0A420FT37_9SPHI</name>
<comment type="caution">
    <text evidence="1">The sequence shown here is derived from an EMBL/GenBank/DDBJ whole genome shotgun (WGS) entry which is preliminary data.</text>
</comment>
<sequence length="127" mass="14782">MGLLEIIDRTWVGTFVRRKADLILETDPDKIYVENIRSFFGVTNRMAKAMCEFAVKAGHFTKHIGFICPNVNCKKIIIEFSFKEVLEMDEVECLNCLLREEQNSKWDILDIEKIEFYRLNKGGKNAS</sequence>